<organism evidence="2 3">
    <name type="scientific">Hymenobacter metallicola</name>
    <dbReference type="NCBI Taxonomy" id="2563114"/>
    <lineage>
        <taxon>Bacteria</taxon>
        <taxon>Pseudomonadati</taxon>
        <taxon>Bacteroidota</taxon>
        <taxon>Cytophagia</taxon>
        <taxon>Cytophagales</taxon>
        <taxon>Hymenobacteraceae</taxon>
        <taxon>Hymenobacter</taxon>
    </lineage>
</organism>
<keyword evidence="1" id="KW-1133">Transmembrane helix</keyword>
<keyword evidence="1" id="KW-0812">Transmembrane</keyword>
<keyword evidence="3" id="KW-1185">Reference proteome</keyword>
<evidence type="ECO:0000313" key="2">
    <source>
        <dbReference type="EMBL" id="TGE29641.1"/>
    </source>
</evidence>
<feature type="transmembrane region" description="Helical" evidence="1">
    <location>
        <begin position="58"/>
        <end position="76"/>
    </location>
</feature>
<feature type="transmembrane region" description="Helical" evidence="1">
    <location>
        <begin position="29"/>
        <end position="46"/>
    </location>
</feature>
<accession>A0A4Z0QKS0</accession>
<protein>
    <recommendedName>
        <fullName evidence="4">YcxB family protein</fullName>
    </recommendedName>
</protein>
<dbReference type="OrthoDB" id="881075at2"/>
<proteinExistence type="predicted"/>
<reference evidence="2 3" key="1">
    <citation type="submission" date="2019-04" db="EMBL/GenBank/DDBJ databases">
        <authorList>
            <person name="Feng G."/>
            <person name="Zhang J."/>
            <person name="Zhu H."/>
        </authorList>
    </citation>
    <scope>NUCLEOTIDE SEQUENCE [LARGE SCALE GENOMIC DNA]</scope>
    <source>
        <strain evidence="2 3">9PBR-1</strain>
    </source>
</reference>
<gene>
    <name evidence="2" type="ORF">E5K02_09360</name>
</gene>
<dbReference type="RefSeq" id="WP_135394283.1">
    <property type="nucleotide sequence ID" value="NZ_SRMB01000001.1"/>
</dbReference>
<comment type="caution">
    <text evidence="2">The sequence shown here is derived from an EMBL/GenBank/DDBJ whole genome shotgun (WGS) entry which is preliminary data.</text>
</comment>
<dbReference type="AlphaFoldDB" id="A0A4Z0QKS0"/>
<sequence>MQPLVFADVRISYPEFQKINQQHALKTRWLRFLLLPALVGFVLWNTPTESEDATATGVRVGATLLVMLASMGYAVFNFNRALKKQYAASPLLQATATYTLTENGIRVESPIWRGTTAWAALRGFRHLNGWLYLVSSSAGGYLLNPACLVAPATEADVLALLQRHGLRPL</sequence>
<dbReference type="EMBL" id="SRMB01000001">
    <property type="protein sequence ID" value="TGE29641.1"/>
    <property type="molecule type" value="Genomic_DNA"/>
</dbReference>
<evidence type="ECO:0008006" key="4">
    <source>
        <dbReference type="Google" id="ProtNLM"/>
    </source>
</evidence>
<dbReference type="Proteomes" id="UP000298471">
    <property type="component" value="Unassembled WGS sequence"/>
</dbReference>
<evidence type="ECO:0000313" key="3">
    <source>
        <dbReference type="Proteomes" id="UP000298471"/>
    </source>
</evidence>
<evidence type="ECO:0000256" key="1">
    <source>
        <dbReference type="SAM" id="Phobius"/>
    </source>
</evidence>
<keyword evidence="1" id="KW-0472">Membrane</keyword>
<name>A0A4Z0QKS0_9BACT</name>